<gene>
    <name evidence="1" type="ORF">METZ01_LOCUS221085</name>
</gene>
<organism evidence="1">
    <name type="scientific">marine metagenome</name>
    <dbReference type="NCBI Taxonomy" id="408172"/>
    <lineage>
        <taxon>unclassified sequences</taxon>
        <taxon>metagenomes</taxon>
        <taxon>ecological metagenomes</taxon>
    </lineage>
</organism>
<name>A0A382G214_9ZZZZ</name>
<feature type="non-terminal residue" evidence="1">
    <location>
        <position position="31"/>
    </location>
</feature>
<dbReference type="EMBL" id="UINC01052656">
    <property type="protein sequence ID" value="SVB68231.1"/>
    <property type="molecule type" value="Genomic_DNA"/>
</dbReference>
<evidence type="ECO:0000313" key="1">
    <source>
        <dbReference type="EMBL" id="SVB68231.1"/>
    </source>
</evidence>
<dbReference type="AlphaFoldDB" id="A0A382G214"/>
<protein>
    <submittedName>
        <fullName evidence="1">Uncharacterized protein</fullName>
    </submittedName>
</protein>
<accession>A0A382G214</accession>
<sequence>MANLISADSIMFDAFEPKMKTRYIMYIEGIP</sequence>
<proteinExistence type="predicted"/>
<reference evidence="1" key="1">
    <citation type="submission" date="2018-05" db="EMBL/GenBank/DDBJ databases">
        <authorList>
            <person name="Lanie J.A."/>
            <person name="Ng W.-L."/>
            <person name="Kazmierczak K.M."/>
            <person name="Andrzejewski T.M."/>
            <person name="Davidsen T.M."/>
            <person name="Wayne K.J."/>
            <person name="Tettelin H."/>
            <person name="Glass J.I."/>
            <person name="Rusch D."/>
            <person name="Podicherti R."/>
            <person name="Tsui H.-C.T."/>
            <person name="Winkler M.E."/>
        </authorList>
    </citation>
    <scope>NUCLEOTIDE SEQUENCE</scope>
</reference>